<dbReference type="GO" id="GO:0008168">
    <property type="term" value="F:methyltransferase activity"/>
    <property type="evidence" value="ECO:0007669"/>
    <property type="project" value="UniProtKB-KW"/>
</dbReference>
<gene>
    <name evidence="1" type="ORF">OHM77_10530</name>
</gene>
<organism evidence="1">
    <name type="scientific">Candidatus Nitricoxidivorans perseverans</name>
    <dbReference type="NCBI Taxonomy" id="2975601"/>
    <lineage>
        <taxon>Bacteria</taxon>
        <taxon>Pseudomonadati</taxon>
        <taxon>Pseudomonadota</taxon>
        <taxon>Betaproteobacteria</taxon>
        <taxon>Nitrosomonadales</taxon>
        <taxon>Sterolibacteriaceae</taxon>
        <taxon>Candidatus Nitricoxidivorans</taxon>
    </lineage>
</organism>
<dbReference type="SUPFAM" id="SSF53335">
    <property type="entry name" value="S-adenosyl-L-methionine-dependent methyltransferases"/>
    <property type="match status" value="1"/>
</dbReference>
<evidence type="ECO:0000313" key="1">
    <source>
        <dbReference type="EMBL" id="WIM05127.1"/>
    </source>
</evidence>
<accession>A0AA49ITI3</accession>
<keyword evidence="1" id="KW-0489">Methyltransferase</keyword>
<name>A0AA49ITI3_9PROT</name>
<dbReference type="KEGG" id="npv:OHM77_10530"/>
<dbReference type="PANTHER" id="PTHR43861">
    <property type="entry name" value="TRANS-ACONITATE 2-METHYLTRANSFERASE-RELATED"/>
    <property type="match status" value="1"/>
</dbReference>
<dbReference type="GO" id="GO:0032259">
    <property type="term" value="P:methylation"/>
    <property type="evidence" value="ECO:0007669"/>
    <property type="project" value="UniProtKB-KW"/>
</dbReference>
<dbReference type="Gene3D" id="3.40.50.150">
    <property type="entry name" value="Vaccinia Virus protein VP39"/>
    <property type="match status" value="1"/>
</dbReference>
<sequence length="269" mass="29983">MDFQSMRHAPFLVDMLRARLARDADMQQLRDTYLPGNCAELPEMSSAKLWNSLSGYEDVPEVRLRRLARVAELLPDEGRILDIGVGWGEIIPLLSGKKGRKYVGLDFSEAMIDQVRKKFPEVELIHGDISHLPGSFDVIMALEVCEHIVAHKVMEFYRQIAERLSNGGIFVVTVPLHEDLKGMTLCCPGCGTWHNRMGHVRSYTPKLIESELRLAGFSILSMDFIYAHFPSGVLGALKRHVVDVGRKLLGFGATSPLNAIVVASRNADA</sequence>
<dbReference type="CDD" id="cd02440">
    <property type="entry name" value="AdoMet_MTases"/>
    <property type="match status" value="1"/>
</dbReference>
<reference evidence="1" key="1">
    <citation type="journal article" date="2023" name="Nat. Microbiol.">
        <title>Enrichment and characterization of a nitric oxide-reducing microbial community in a continuous bioreactor.</title>
        <authorList>
            <person name="Garrido-Amador P."/>
            <person name="Stortenbeker N."/>
            <person name="Wessels H.J.C.T."/>
            <person name="Speth D.R."/>
            <person name="Garcia-Heredia I."/>
            <person name="Kartal B."/>
        </authorList>
    </citation>
    <scope>NUCLEOTIDE SEQUENCE</scope>
    <source>
        <strain evidence="1">MAG1</strain>
    </source>
</reference>
<dbReference type="InterPro" id="IPR029063">
    <property type="entry name" value="SAM-dependent_MTases_sf"/>
</dbReference>
<dbReference type="Pfam" id="PF13489">
    <property type="entry name" value="Methyltransf_23"/>
    <property type="match status" value="1"/>
</dbReference>
<proteinExistence type="predicted"/>
<dbReference type="AlphaFoldDB" id="A0AA49ITI3"/>
<keyword evidence="1" id="KW-0808">Transferase</keyword>
<dbReference type="Proteomes" id="UP001234916">
    <property type="component" value="Chromosome"/>
</dbReference>
<protein>
    <submittedName>
        <fullName evidence="1">Methyltransferase domain-containing protein</fullName>
    </submittedName>
</protein>
<dbReference type="EMBL" id="CP107246">
    <property type="protein sequence ID" value="WIM05127.1"/>
    <property type="molecule type" value="Genomic_DNA"/>
</dbReference>